<reference evidence="3" key="1">
    <citation type="submission" date="2021-04" db="EMBL/GenBank/DDBJ databases">
        <title>Genomic sequence of Actinosynnema pretiosum subsp. pretiosum ATCC 31280 (C-14919).</title>
        <authorList>
            <person name="Bai L."/>
            <person name="Wang X."/>
            <person name="Xiao Y."/>
        </authorList>
    </citation>
    <scope>NUCLEOTIDE SEQUENCE</scope>
    <source>
        <strain evidence="3">ATCC 31280</strain>
    </source>
</reference>
<evidence type="ECO:0000313" key="4">
    <source>
        <dbReference type="Proteomes" id="UP000677152"/>
    </source>
</evidence>
<feature type="compositionally biased region" description="Pro residues" evidence="2">
    <location>
        <begin position="425"/>
        <end position="435"/>
    </location>
</feature>
<dbReference type="Proteomes" id="UP000677152">
    <property type="component" value="Chromosome"/>
</dbReference>
<keyword evidence="1" id="KW-0175">Coiled coil</keyword>
<gene>
    <name evidence="3" type="ORF">KCV87_25400</name>
</gene>
<dbReference type="AlphaFoldDB" id="A0AA45R2I2"/>
<sequence>MGLADDRDLVPLGSGFDVVKRGYDRGQVEEHLERLDSDLRLLAADRDAAMSQTSDLARQLEAARSEMADLRNQIDRLSMPPTTLEGLSERLQRMLRLAQDEANEIKARAEAEGGHIRAKAESDAGALRSRYDALIGELDQRRADMENEHRGVLEGARAEAEKIVADAREQAGRIDQEAQQRRTTVEEDFEIAMAARRVESMKTLAEQEAGSKNEAERRLREATDEAARIRAQVAQEQAAANAEAQRLVREATEEANRRRHDSLSEATARVQEATDEANRRVREATEESNRRVTSATQKVEALKQLRNRLSQQLHSVRSALLDVTPLLDPLDDEQQARAAEEAGASPQVAATQVAASIATSQVTAGSAPKPAGAEATQLMARPKPVDKKAAEVDPVTVQLAGKQGEQQENKPPQAPDGPTQKMVRPIPPKAQPAQR</sequence>
<dbReference type="EMBL" id="CP073249">
    <property type="protein sequence ID" value="QUF02764.1"/>
    <property type="molecule type" value="Genomic_DNA"/>
</dbReference>
<evidence type="ECO:0000256" key="2">
    <source>
        <dbReference type="SAM" id="MobiDB-lite"/>
    </source>
</evidence>
<protein>
    <submittedName>
        <fullName evidence="3">Chromosome segregation protein</fullName>
    </submittedName>
</protein>
<feature type="region of interest" description="Disordered" evidence="2">
    <location>
        <begin position="362"/>
        <end position="435"/>
    </location>
</feature>
<feature type="region of interest" description="Disordered" evidence="2">
    <location>
        <begin position="251"/>
        <end position="296"/>
    </location>
</feature>
<feature type="compositionally biased region" description="Basic and acidic residues" evidence="2">
    <location>
        <begin position="276"/>
        <end position="290"/>
    </location>
</feature>
<evidence type="ECO:0000313" key="3">
    <source>
        <dbReference type="EMBL" id="QUF02764.1"/>
    </source>
</evidence>
<organism evidence="3 4">
    <name type="scientific">Actinosynnema pretiosum subsp. pretiosum</name>
    <dbReference type="NCBI Taxonomy" id="103721"/>
    <lineage>
        <taxon>Bacteria</taxon>
        <taxon>Bacillati</taxon>
        <taxon>Actinomycetota</taxon>
        <taxon>Actinomycetes</taxon>
        <taxon>Pseudonocardiales</taxon>
        <taxon>Pseudonocardiaceae</taxon>
        <taxon>Actinosynnema</taxon>
    </lineage>
</organism>
<accession>A0AA45R2I2</accession>
<proteinExistence type="predicted"/>
<feature type="coiled-coil region" evidence="1">
    <location>
        <begin position="53"/>
        <end position="108"/>
    </location>
</feature>
<evidence type="ECO:0000256" key="1">
    <source>
        <dbReference type="SAM" id="Coils"/>
    </source>
</evidence>
<name>A0AA45R2I2_9PSEU</name>